<feature type="domain" description="ISXO2-like transposase" evidence="1">
    <location>
        <begin position="127"/>
        <end position="276"/>
    </location>
</feature>
<dbReference type="Pfam" id="PF12760">
    <property type="entry name" value="Zn_ribbon_IS1595"/>
    <property type="match status" value="1"/>
</dbReference>
<sequence>MSRSTISTYQVFQKFPDAEAARKYIEGRRWPQGPVCPACQEAKRITARKEGFYRCNACKLDFTCRTGTIFERSHVPLHKWLYAMYLLMTARKGISSLQLGKEIGITQKSAWFVLQRIREACGNDPTVLSGIVEVDETYIGGKEKAKHASKKLRAGRGTVGKVPVIGMRERGEGGRTKAYPIANTDTGSLHRAVHENVQPGSMLHTDEHSGYNGLKGMFYGHEAINHRSGEYVRDGVTTNSIESVWAVLKRGLHGTYHHASEKHLARYVDEFTFRLNDGDVKRHTLERLDSLVSASIGPRITFKELTA</sequence>
<reference evidence="3" key="1">
    <citation type="submission" date="2020-05" db="EMBL/GenBank/DDBJ databases">
        <authorList>
            <person name="Chiriac C."/>
            <person name="Salcher M."/>
            <person name="Ghai R."/>
            <person name="Kavagutti S V."/>
        </authorList>
    </citation>
    <scope>NUCLEOTIDE SEQUENCE</scope>
</reference>
<dbReference type="EMBL" id="LR797244">
    <property type="protein sequence ID" value="CAB4195329.1"/>
    <property type="molecule type" value="Genomic_DNA"/>
</dbReference>
<dbReference type="PANTHER" id="PTHR47163:SF2">
    <property type="entry name" value="SI:DKEY-17M8.2"/>
    <property type="match status" value="1"/>
</dbReference>
<protein>
    <submittedName>
        <fullName evidence="3">Transposase, zinc-ribbon</fullName>
    </submittedName>
</protein>
<dbReference type="InterPro" id="IPR024445">
    <property type="entry name" value="Tnp_ISXO2-like"/>
</dbReference>
<dbReference type="Pfam" id="PF12762">
    <property type="entry name" value="DDE_Tnp_IS1595"/>
    <property type="match status" value="1"/>
</dbReference>
<proteinExistence type="predicted"/>
<dbReference type="EMBL" id="LR797513">
    <property type="protein sequence ID" value="CAB4222489.1"/>
    <property type="molecule type" value="Genomic_DNA"/>
</dbReference>
<evidence type="ECO:0000313" key="3">
    <source>
        <dbReference type="EMBL" id="CAB4195329.1"/>
    </source>
</evidence>
<dbReference type="PANTHER" id="PTHR47163">
    <property type="entry name" value="DDE_TNP_IS1595 DOMAIN-CONTAINING PROTEIN"/>
    <property type="match status" value="1"/>
</dbReference>
<dbReference type="NCBIfam" id="NF033547">
    <property type="entry name" value="transpos_IS1595"/>
    <property type="match status" value="1"/>
</dbReference>
<evidence type="ECO:0000313" key="4">
    <source>
        <dbReference type="EMBL" id="CAB4222489.1"/>
    </source>
</evidence>
<accession>A0A6J5RE69</accession>
<name>A0A6J5RE69_9CAUD</name>
<gene>
    <name evidence="3" type="ORF">UFOVP1293_28</name>
    <name evidence="4" type="ORF">UFOVP1644_46</name>
    <name evidence="2" type="ORF">UFOVP860_83</name>
</gene>
<organism evidence="3">
    <name type="scientific">uncultured Caudovirales phage</name>
    <dbReference type="NCBI Taxonomy" id="2100421"/>
    <lineage>
        <taxon>Viruses</taxon>
        <taxon>Duplodnaviria</taxon>
        <taxon>Heunggongvirae</taxon>
        <taxon>Uroviricota</taxon>
        <taxon>Caudoviricetes</taxon>
        <taxon>Peduoviridae</taxon>
        <taxon>Maltschvirus</taxon>
        <taxon>Maltschvirus maltsch</taxon>
    </lineage>
</organism>
<dbReference type="InterPro" id="IPR053164">
    <property type="entry name" value="IS1016-like_transposase"/>
</dbReference>
<dbReference type="EMBL" id="LR796812">
    <property type="protein sequence ID" value="CAB4168019.1"/>
    <property type="molecule type" value="Genomic_DNA"/>
</dbReference>
<dbReference type="SMART" id="SM01126">
    <property type="entry name" value="DDE_Tnp_IS1595"/>
    <property type="match status" value="1"/>
</dbReference>
<evidence type="ECO:0000259" key="1">
    <source>
        <dbReference type="SMART" id="SM01126"/>
    </source>
</evidence>
<evidence type="ECO:0000313" key="2">
    <source>
        <dbReference type="EMBL" id="CAB4168019.1"/>
    </source>
</evidence>
<dbReference type="InterPro" id="IPR024442">
    <property type="entry name" value="Transposase_Zn_ribbon"/>
</dbReference>